<feature type="active site" description="Proton acceptor" evidence="7">
    <location>
        <position position="309"/>
    </location>
</feature>
<dbReference type="PROSITE" id="PS50305">
    <property type="entry name" value="SIRTUIN"/>
    <property type="match status" value="1"/>
</dbReference>
<dbReference type="AlphaFoldDB" id="R4X7D0"/>
<dbReference type="GO" id="GO:0046872">
    <property type="term" value="F:metal ion binding"/>
    <property type="evidence" value="ECO:0007669"/>
    <property type="project" value="UniProtKB-KW"/>
</dbReference>
<feature type="compositionally biased region" description="Basic and acidic residues" evidence="8">
    <location>
        <begin position="369"/>
        <end position="379"/>
    </location>
</feature>
<dbReference type="VEuPathDB" id="FungiDB:TAPDE_000985"/>
<evidence type="ECO:0000256" key="1">
    <source>
        <dbReference type="ARBA" id="ARBA00001947"/>
    </source>
</evidence>
<feature type="binding site" evidence="7">
    <location>
        <position position="320"/>
    </location>
    <ligand>
        <name>Zn(2+)</name>
        <dbReference type="ChEBI" id="CHEBI:29105"/>
    </ligand>
</feature>
<keyword evidence="5 7" id="KW-0862">Zinc</keyword>
<evidence type="ECO:0000256" key="5">
    <source>
        <dbReference type="ARBA" id="ARBA00022833"/>
    </source>
</evidence>
<dbReference type="Proteomes" id="UP000013776">
    <property type="component" value="Unassembled WGS sequence"/>
</dbReference>
<feature type="compositionally biased region" description="Basic and acidic residues" evidence="8">
    <location>
        <begin position="12"/>
        <end position="26"/>
    </location>
</feature>
<evidence type="ECO:0000256" key="6">
    <source>
        <dbReference type="ARBA" id="ARBA00023027"/>
    </source>
</evidence>
<dbReference type="PANTHER" id="PTHR11085">
    <property type="entry name" value="NAD-DEPENDENT PROTEIN DEACYLASE SIRTUIN-5, MITOCHONDRIAL-RELATED"/>
    <property type="match status" value="1"/>
</dbReference>
<feature type="binding site" evidence="7">
    <location>
        <position position="341"/>
    </location>
    <ligand>
        <name>Zn(2+)</name>
        <dbReference type="ChEBI" id="CHEBI:29105"/>
    </ligand>
</feature>
<gene>
    <name evidence="10" type="ORF">TAPDE_000985</name>
</gene>
<evidence type="ECO:0000256" key="2">
    <source>
        <dbReference type="ARBA" id="ARBA00006924"/>
    </source>
</evidence>
<keyword evidence="4 7" id="KW-0479">Metal-binding</keyword>
<dbReference type="InterPro" id="IPR003000">
    <property type="entry name" value="Sirtuin"/>
</dbReference>
<comment type="caution">
    <text evidence="10">The sequence shown here is derived from an EMBL/GenBank/DDBJ whole genome shotgun (WGS) entry which is preliminary data.</text>
</comment>
<dbReference type="Pfam" id="PF02146">
    <property type="entry name" value="SIR2"/>
    <property type="match status" value="1"/>
</dbReference>
<keyword evidence="11" id="KW-1185">Reference proteome</keyword>
<feature type="domain" description="Deacetylase sirtuin-type" evidence="9">
    <location>
        <begin position="182"/>
        <end position="491"/>
    </location>
</feature>
<feature type="binding site" evidence="7">
    <location>
        <position position="317"/>
    </location>
    <ligand>
        <name>Zn(2+)</name>
        <dbReference type="ChEBI" id="CHEBI:29105"/>
    </ligand>
</feature>
<evidence type="ECO:0000256" key="8">
    <source>
        <dbReference type="SAM" id="MobiDB-lite"/>
    </source>
</evidence>
<dbReference type="SUPFAM" id="SSF52467">
    <property type="entry name" value="DHS-like NAD/FAD-binding domain"/>
    <property type="match status" value="1"/>
</dbReference>
<feature type="compositionally biased region" description="Acidic residues" evidence="8">
    <location>
        <begin position="1"/>
        <end position="11"/>
    </location>
</feature>
<dbReference type="InterPro" id="IPR029035">
    <property type="entry name" value="DHS-like_NAD/FAD-binding_dom"/>
</dbReference>
<keyword evidence="3" id="KW-0808">Transferase</keyword>
<feature type="compositionally biased region" description="Acidic residues" evidence="8">
    <location>
        <begin position="37"/>
        <end position="47"/>
    </location>
</feature>
<dbReference type="InterPro" id="IPR026590">
    <property type="entry name" value="Ssirtuin_cat_dom"/>
</dbReference>
<evidence type="ECO:0000313" key="11">
    <source>
        <dbReference type="Proteomes" id="UP000013776"/>
    </source>
</evidence>
<evidence type="ECO:0000259" key="9">
    <source>
        <dbReference type="PROSITE" id="PS50305"/>
    </source>
</evidence>
<dbReference type="STRING" id="1097556.R4X7D0"/>
<comment type="similarity">
    <text evidence="2">Belongs to the sirtuin family. Class I subfamily.</text>
</comment>
<dbReference type="InterPro" id="IPR050134">
    <property type="entry name" value="NAD-dep_sirtuin_deacylases"/>
</dbReference>
<organism evidence="10 11">
    <name type="scientific">Taphrina deformans (strain PYCC 5710 / ATCC 11124 / CBS 356.35 / IMI 108563 / JCM 9778 / NBRC 8474)</name>
    <name type="common">Peach leaf curl fungus</name>
    <name type="synonym">Lalaria deformans</name>
    <dbReference type="NCBI Taxonomy" id="1097556"/>
    <lineage>
        <taxon>Eukaryota</taxon>
        <taxon>Fungi</taxon>
        <taxon>Dikarya</taxon>
        <taxon>Ascomycota</taxon>
        <taxon>Taphrinomycotina</taxon>
        <taxon>Taphrinomycetes</taxon>
        <taxon>Taphrinales</taxon>
        <taxon>Taphrinaceae</taxon>
        <taxon>Taphrina</taxon>
    </lineage>
</organism>
<dbReference type="GO" id="GO:0070403">
    <property type="term" value="F:NAD+ binding"/>
    <property type="evidence" value="ECO:0007669"/>
    <property type="project" value="InterPro"/>
</dbReference>
<dbReference type="GO" id="GO:0005634">
    <property type="term" value="C:nucleus"/>
    <property type="evidence" value="ECO:0007669"/>
    <property type="project" value="TreeGrafter"/>
</dbReference>
<dbReference type="GO" id="GO:0046970">
    <property type="term" value="F:histone H4K16 deacetylase activity, NAD-dependent"/>
    <property type="evidence" value="ECO:0007669"/>
    <property type="project" value="TreeGrafter"/>
</dbReference>
<dbReference type="eggNOG" id="KOG2684">
    <property type="taxonomic scope" value="Eukaryota"/>
</dbReference>
<feature type="region of interest" description="Disordered" evidence="8">
    <location>
        <begin position="1"/>
        <end position="54"/>
    </location>
</feature>
<dbReference type="EMBL" id="CAHR02000031">
    <property type="protein sequence ID" value="CCG81257.1"/>
    <property type="molecule type" value="Genomic_DNA"/>
</dbReference>
<dbReference type="Gene3D" id="3.40.50.1220">
    <property type="entry name" value="TPP-binding domain"/>
    <property type="match status" value="1"/>
</dbReference>
<evidence type="ECO:0000256" key="4">
    <source>
        <dbReference type="ARBA" id="ARBA00022723"/>
    </source>
</evidence>
<dbReference type="Gene3D" id="3.30.1600.10">
    <property type="entry name" value="SIR2/SIRT2 'Small Domain"/>
    <property type="match status" value="1"/>
</dbReference>
<feature type="compositionally biased region" description="Acidic residues" evidence="8">
    <location>
        <begin position="380"/>
        <end position="393"/>
    </location>
</feature>
<dbReference type="PANTHER" id="PTHR11085:SF9">
    <property type="entry name" value="NAD-DEPENDENT PROTEIN DEACETYLASE SIRTUIN-1"/>
    <property type="match status" value="1"/>
</dbReference>
<evidence type="ECO:0000256" key="3">
    <source>
        <dbReference type="ARBA" id="ARBA00022679"/>
    </source>
</evidence>
<feature type="binding site" evidence="7">
    <location>
        <position position="344"/>
    </location>
    <ligand>
        <name>Zn(2+)</name>
        <dbReference type="ChEBI" id="CHEBI:29105"/>
    </ligand>
</feature>
<keyword evidence="6" id="KW-0520">NAD</keyword>
<protein>
    <submittedName>
        <fullName evidence="10">Chromatin regulatory protein sir2</fullName>
    </submittedName>
</protein>
<proteinExistence type="inferred from homology"/>
<evidence type="ECO:0000313" key="10">
    <source>
        <dbReference type="EMBL" id="CCG81257.1"/>
    </source>
</evidence>
<sequence>MTDQDEPEDAMSEIRNRVRDKDEAGPIKRLKTALDTEQAEVEDESSESDAGFSETEDVLDLIAHMERDEKTVSLSTESSAEIKKGSAITDIPEITSDTIAAEPDTNPTDDLEHVERELRQDLKTLGVEGFLEEYLLSKATPVRTLLERFGLKLPKDFEEIDDQDLVPILRVYLIREYSKRERLPDVKTVEDVATLLQSCKNIIVITGAGISTSLGIPDFRSEGGIYSRLEEYNLTDPQELFDIHLFRESPYMFYNFAKELIPVERGYSPTHAFIRLLQDQGRLLRQYTQNIDNIESTVGIDKDRLVQCHGSFKSATCLTCHKVVPGETIFDDIRRGNVPRCADCIREREATNQRSKNKRRKRRKRPRSGSHEYSKRWDELNDDDEDEEEEESIEASGYALMKPDITFFGEQLSTDFKTQIMKDKDEADLVLCIGTSLRVQPVADIPRLIPKHIPQIFISREKAGREYVFDVELLGTCDSYVSHLVKQLGLTQEFELLVKHGKSLATDVR</sequence>
<dbReference type="InterPro" id="IPR026591">
    <property type="entry name" value="Sirtuin_cat_small_dom_sf"/>
</dbReference>
<name>R4X7D0_TAPDE</name>
<comment type="cofactor">
    <cofactor evidence="1">
        <name>Zn(2+)</name>
        <dbReference type="ChEBI" id="CHEBI:29105"/>
    </cofactor>
</comment>
<feature type="compositionally biased region" description="Basic residues" evidence="8">
    <location>
        <begin position="355"/>
        <end position="368"/>
    </location>
</feature>
<feature type="region of interest" description="Disordered" evidence="8">
    <location>
        <begin position="350"/>
        <end position="395"/>
    </location>
</feature>
<reference evidence="10 11" key="1">
    <citation type="journal article" date="2013" name="MBio">
        <title>Genome sequencing of the plant pathogen Taphrina deformans, the causal agent of peach leaf curl.</title>
        <authorList>
            <person name="Cisse O.H."/>
            <person name="Almeida J.M.G.C.F."/>
            <person name="Fonseca A."/>
            <person name="Kumar A.A."/>
            <person name="Salojaervi J."/>
            <person name="Overmyer K."/>
            <person name="Hauser P.M."/>
            <person name="Pagni M."/>
        </authorList>
    </citation>
    <scope>NUCLEOTIDE SEQUENCE [LARGE SCALE GENOMIC DNA]</scope>
    <source>
        <strain evidence="11">PYCC 5710 / ATCC 11124 / CBS 356.35 / IMI 108563 / JCM 9778 / NBRC 8474</strain>
    </source>
</reference>
<accession>R4X7D0</accession>
<evidence type="ECO:0000256" key="7">
    <source>
        <dbReference type="PROSITE-ProRule" id="PRU00236"/>
    </source>
</evidence>
<dbReference type="OrthoDB" id="420264at2759"/>